<dbReference type="AlphaFoldDB" id="A0A833QJF7"/>
<keyword evidence="2" id="KW-0808">Transferase</keyword>
<dbReference type="GO" id="GO:0016301">
    <property type="term" value="F:kinase activity"/>
    <property type="evidence" value="ECO:0007669"/>
    <property type="project" value="UniProtKB-KW"/>
</dbReference>
<sequence length="86" mass="9437">MLLKQSRSVPSLAPSSMHSRDLSDVESIQFTHVFPYQELEEATNGFDSKEKIGDGGFGLCRMRYAHAAFSIAQCVIGPESVIFGPD</sequence>
<reference evidence="2" key="1">
    <citation type="submission" date="2020-01" db="EMBL/GenBank/DDBJ databases">
        <title>Genome sequence of Kobresia littledalei, the first chromosome-level genome in the family Cyperaceae.</title>
        <authorList>
            <person name="Qu G."/>
        </authorList>
    </citation>
    <scope>NUCLEOTIDE SEQUENCE</scope>
    <source>
        <strain evidence="2">C.B.Clarke</strain>
        <tissue evidence="2">Leaf</tissue>
    </source>
</reference>
<comment type="caution">
    <text evidence="2">The sequence shown here is derived from an EMBL/GenBank/DDBJ whole genome shotgun (WGS) entry which is preliminary data.</text>
</comment>
<dbReference type="OrthoDB" id="1743934at2759"/>
<proteinExistence type="predicted"/>
<organism evidence="2 3">
    <name type="scientific">Carex littledalei</name>
    <dbReference type="NCBI Taxonomy" id="544730"/>
    <lineage>
        <taxon>Eukaryota</taxon>
        <taxon>Viridiplantae</taxon>
        <taxon>Streptophyta</taxon>
        <taxon>Embryophyta</taxon>
        <taxon>Tracheophyta</taxon>
        <taxon>Spermatophyta</taxon>
        <taxon>Magnoliopsida</taxon>
        <taxon>Liliopsida</taxon>
        <taxon>Poales</taxon>
        <taxon>Cyperaceae</taxon>
        <taxon>Cyperoideae</taxon>
        <taxon>Cariceae</taxon>
        <taxon>Carex</taxon>
        <taxon>Carex subgen. Euthyceras</taxon>
    </lineage>
</organism>
<keyword evidence="2" id="KW-0418">Kinase</keyword>
<accession>A0A833QJF7</accession>
<dbReference type="Gene3D" id="3.30.200.20">
    <property type="entry name" value="Phosphorylase Kinase, domain 1"/>
    <property type="match status" value="1"/>
</dbReference>
<evidence type="ECO:0000313" key="2">
    <source>
        <dbReference type="EMBL" id="KAF3321128.1"/>
    </source>
</evidence>
<feature type="compositionally biased region" description="Polar residues" evidence="1">
    <location>
        <begin position="1"/>
        <end position="17"/>
    </location>
</feature>
<protein>
    <submittedName>
        <fullName evidence="2">Serine/threonine-protein kinase</fullName>
    </submittedName>
</protein>
<keyword evidence="3" id="KW-1185">Reference proteome</keyword>
<feature type="region of interest" description="Disordered" evidence="1">
    <location>
        <begin position="1"/>
        <end position="20"/>
    </location>
</feature>
<evidence type="ECO:0000256" key="1">
    <source>
        <dbReference type="SAM" id="MobiDB-lite"/>
    </source>
</evidence>
<dbReference type="Proteomes" id="UP000623129">
    <property type="component" value="Unassembled WGS sequence"/>
</dbReference>
<dbReference type="EMBL" id="SWLB01000027">
    <property type="protein sequence ID" value="KAF3321128.1"/>
    <property type="molecule type" value="Genomic_DNA"/>
</dbReference>
<name>A0A833QJF7_9POAL</name>
<evidence type="ECO:0000313" key="3">
    <source>
        <dbReference type="Proteomes" id="UP000623129"/>
    </source>
</evidence>
<gene>
    <name evidence="2" type="ORF">FCM35_KLT14381</name>
</gene>